<name>A0A494Y2A1_9BACL</name>
<reference evidence="3 4" key="1">
    <citation type="submission" date="2018-10" db="EMBL/GenBank/DDBJ databases">
        <title>Cohnella sp. M2MS4P-1, whole genome shotgun sequence.</title>
        <authorList>
            <person name="Tuo L."/>
        </authorList>
    </citation>
    <scope>NUCLEOTIDE SEQUENCE [LARGE SCALE GENOMIC DNA]</scope>
    <source>
        <strain evidence="3 4">M2MS4P-1</strain>
    </source>
</reference>
<feature type="chain" id="PRO_5019800321" evidence="1">
    <location>
        <begin position="25"/>
        <end position="670"/>
    </location>
</feature>
<evidence type="ECO:0000313" key="3">
    <source>
        <dbReference type="EMBL" id="RKP56876.1"/>
    </source>
</evidence>
<dbReference type="Gene3D" id="2.60.40.10">
    <property type="entry name" value="Immunoglobulins"/>
    <property type="match status" value="1"/>
</dbReference>
<dbReference type="InterPro" id="IPR013783">
    <property type="entry name" value="Ig-like_fold"/>
</dbReference>
<dbReference type="EMBL" id="RBZM01000002">
    <property type="protein sequence ID" value="RKP56876.1"/>
    <property type="molecule type" value="Genomic_DNA"/>
</dbReference>
<dbReference type="OrthoDB" id="25008at2"/>
<dbReference type="InterPro" id="IPR036582">
    <property type="entry name" value="Mao_N_sf"/>
</dbReference>
<evidence type="ECO:0000256" key="1">
    <source>
        <dbReference type="SAM" id="SignalP"/>
    </source>
</evidence>
<feature type="domain" description="Copper amine oxidase-like N-terminal" evidence="2">
    <location>
        <begin position="46"/>
        <end position="149"/>
    </location>
</feature>
<sequence length="670" mass="73028">MRKSFIRFCVAAMLLCSFSLPVQAAGNSDGMDKLVVTQASKQMIHNGTSVLADQPLTATKGVTYVAARSLMKELFGTIVYDAKTKSYALKFGDKELKFTAGKAAYSLNGVAKGNAAGAPYVFKGTLMVPLKTVATNFGITLIAVPKTQNLELTWGTKPSAKFSVSNVNPYAEQTEVYYTNLSYHPRGLKIVDERWENNNTVFEQEGIYTVSHWVQDETGAWSDAYTVTVTVKPPNQPPVAAFTTDKDSYKMGELIQYADQSTDDENRISSRVWTNNAKGFFVAGPQTITLTVTDANGAVGEISKTINIEDETLHSQEEFNLLYTDIGDKFGISGPDVLTFPTINYDIISQTQTLIRANSPETIVEEGIYYEDDVSGNVRFLVHNYNSRSTAVKVYIIATNYNTADANVQIGPMGIGGPNPYVSSVARAVAGNFMTSKLNPKYSNVSVPAGQSKVLLTDYSSKTMRPGDVLSMFADVVMDKQLHIQVVVVDANRDVLSYLPTLKVLDSHDRHIRGTFEDANRIMVVNRTIGDVKSRMILADNIVDTRLSGIDKTTNTPVINSGNYGVMYTLRLNSVQPNTAIVVNPRGGYYAGAFTVNGKVVYATNNSYLLNPNEVGMLYKTGDTTESVTIQFTPASGSSLPINLLFMPMPSTSVTSDTSVVSDANDISNP</sequence>
<dbReference type="AlphaFoldDB" id="A0A494Y2A1"/>
<comment type="caution">
    <text evidence="3">The sequence shown here is derived from an EMBL/GenBank/DDBJ whole genome shotgun (WGS) entry which is preliminary data.</text>
</comment>
<accession>A0A494Y2A1</accession>
<dbReference type="Pfam" id="PF07833">
    <property type="entry name" value="Cu_amine_oxidN1"/>
    <property type="match status" value="1"/>
</dbReference>
<evidence type="ECO:0000259" key="2">
    <source>
        <dbReference type="Pfam" id="PF07833"/>
    </source>
</evidence>
<keyword evidence="1" id="KW-0732">Signal</keyword>
<dbReference type="InterPro" id="IPR012854">
    <property type="entry name" value="Cu_amine_oxidase-like_N"/>
</dbReference>
<dbReference type="SUPFAM" id="SSF49299">
    <property type="entry name" value="PKD domain"/>
    <property type="match status" value="2"/>
</dbReference>
<feature type="signal peptide" evidence="1">
    <location>
        <begin position="1"/>
        <end position="24"/>
    </location>
</feature>
<proteinExistence type="predicted"/>
<dbReference type="RefSeq" id="WP_120974492.1">
    <property type="nucleotide sequence ID" value="NZ_RBZM01000002.1"/>
</dbReference>
<dbReference type="InterPro" id="IPR035986">
    <property type="entry name" value="PKD_dom_sf"/>
</dbReference>
<evidence type="ECO:0000313" key="4">
    <source>
        <dbReference type="Proteomes" id="UP000282076"/>
    </source>
</evidence>
<protein>
    <submittedName>
        <fullName evidence="3">Copper amine oxidase N-terminal domain-containing protein</fullName>
    </submittedName>
</protein>
<gene>
    <name evidence="3" type="ORF">D7Z26_02485</name>
</gene>
<dbReference type="Gene3D" id="3.30.457.10">
    <property type="entry name" value="Copper amine oxidase-like, N-terminal domain"/>
    <property type="match status" value="1"/>
</dbReference>
<dbReference type="SUPFAM" id="SSF55383">
    <property type="entry name" value="Copper amine oxidase, domain N"/>
    <property type="match status" value="1"/>
</dbReference>
<keyword evidence="4" id="KW-1185">Reference proteome</keyword>
<organism evidence="3 4">
    <name type="scientific">Cohnella endophytica</name>
    <dbReference type="NCBI Taxonomy" id="2419778"/>
    <lineage>
        <taxon>Bacteria</taxon>
        <taxon>Bacillati</taxon>
        <taxon>Bacillota</taxon>
        <taxon>Bacilli</taxon>
        <taxon>Bacillales</taxon>
        <taxon>Paenibacillaceae</taxon>
        <taxon>Cohnella</taxon>
    </lineage>
</organism>
<dbReference type="Proteomes" id="UP000282076">
    <property type="component" value="Unassembled WGS sequence"/>
</dbReference>